<dbReference type="Pfam" id="PF21623">
    <property type="entry name" value="HK_sensor_dom_bact"/>
    <property type="match status" value="1"/>
</dbReference>
<evidence type="ECO:0000256" key="1">
    <source>
        <dbReference type="ARBA" id="ARBA00000085"/>
    </source>
</evidence>
<keyword evidence="7" id="KW-0547">Nucleotide-binding</keyword>
<accession>A0A6S4TUA0</accession>
<dbReference type="InterPro" id="IPR001789">
    <property type="entry name" value="Sig_transdc_resp-reg_receiver"/>
</dbReference>
<evidence type="ECO:0000256" key="9">
    <source>
        <dbReference type="ARBA" id="ARBA00022989"/>
    </source>
</evidence>
<evidence type="ECO:0000256" key="2">
    <source>
        <dbReference type="ARBA" id="ARBA00004651"/>
    </source>
</evidence>
<dbReference type="CDD" id="cd00082">
    <property type="entry name" value="HisKA"/>
    <property type="match status" value="1"/>
</dbReference>
<dbReference type="SMART" id="SM00448">
    <property type="entry name" value="REC"/>
    <property type="match status" value="2"/>
</dbReference>
<feature type="modified residue" description="4-aspartylphosphate" evidence="13">
    <location>
        <position position="642"/>
    </location>
</feature>
<feature type="modified residue" description="Phosphohistidine" evidence="12">
    <location>
        <position position="924"/>
    </location>
</feature>
<evidence type="ECO:0000256" key="3">
    <source>
        <dbReference type="ARBA" id="ARBA00012438"/>
    </source>
</evidence>
<keyword evidence="4" id="KW-1003">Cell membrane</keyword>
<dbReference type="Proteomes" id="UP000515756">
    <property type="component" value="Chromosome"/>
</dbReference>
<dbReference type="PANTHER" id="PTHR45339">
    <property type="entry name" value="HYBRID SIGNAL TRANSDUCTION HISTIDINE KINASE J"/>
    <property type="match status" value="1"/>
</dbReference>
<keyword evidence="10" id="KW-0902">Two-component regulatory system</keyword>
<keyword evidence="5 13" id="KW-0597">Phosphoprotein</keyword>
<dbReference type="SMART" id="SM00388">
    <property type="entry name" value="HisKA"/>
    <property type="match status" value="1"/>
</dbReference>
<feature type="domain" description="Histidine kinase" evidence="15">
    <location>
        <begin position="355"/>
        <end position="576"/>
    </location>
</feature>
<organism evidence="18 19">
    <name type="scientific">Aeromonas caviae</name>
    <name type="common">Aeromonas punctata</name>
    <dbReference type="NCBI Taxonomy" id="648"/>
    <lineage>
        <taxon>Bacteria</taxon>
        <taxon>Pseudomonadati</taxon>
        <taxon>Pseudomonadota</taxon>
        <taxon>Gammaproteobacteria</taxon>
        <taxon>Aeromonadales</taxon>
        <taxon>Aeromonadaceae</taxon>
        <taxon>Aeromonas</taxon>
    </lineage>
</organism>
<dbReference type="SUPFAM" id="SSF47226">
    <property type="entry name" value="Histidine-containing phosphotransfer domain, HPT domain"/>
    <property type="match status" value="1"/>
</dbReference>
<evidence type="ECO:0000256" key="5">
    <source>
        <dbReference type="ARBA" id="ARBA00022553"/>
    </source>
</evidence>
<dbReference type="Pfam" id="PF00512">
    <property type="entry name" value="HisKA"/>
    <property type="match status" value="1"/>
</dbReference>
<dbReference type="PROSITE" id="PS50110">
    <property type="entry name" value="RESPONSE_REGULATORY"/>
    <property type="match status" value="2"/>
</dbReference>
<dbReference type="Gene3D" id="3.30.565.10">
    <property type="entry name" value="Histidine kinase-like ATPase, C-terminal domain"/>
    <property type="match status" value="1"/>
</dbReference>
<dbReference type="InterPro" id="IPR005467">
    <property type="entry name" value="His_kinase_dom"/>
</dbReference>
<comment type="subcellular location">
    <subcellularLocation>
        <location evidence="2">Cell membrane</location>
        <topology evidence="2">Multi-pass membrane protein</topology>
    </subcellularLocation>
</comment>
<evidence type="ECO:0000259" key="15">
    <source>
        <dbReference type="PROSITE" id="PS50109"/>
    </source>
</evidence>
<keyword evidence="18" id="KW-0418">Kinase</keyword>
<dbReference type="CDD" id="cd16922">
    <property type="entry name" value="HATPase_EvgS-ArcB-TorS-like"/>
    <property type="match status" value="1"/>
</dbReference>
<evidence type="ECO:0000256" key="4">
    <source>
        <dbReference type="ARBA" id="ARBA00022475"/>
    </source>
</evidence>
<dbReference type="PROSITE" id="PS50109">
    <property type="entry name" value="HIS_KIN"/>
    <property type="match status" value="1"/>
</dbReference>
<dbReference type="EC" id="2.7.13.3" evidence="3"/>
<dbReference type="GO" id="GO:0005886">
    <property type="term" value="C:plasma membrane"/>
    <property type="evidence" value="ECO:0007669"/>
    <property type="project" value="UniProtKB-SubCell"/>
</dbReference>
<keyword evidence="9 14" id="KW-1133">Transmembrane helix</keyword>
<dbReference type="PANTHER" id="PTHR45339:SF1">
    <property type="entry name" value="HYBRID SIGNAL TRANSDUCTION HISTIDINE KINASE J"/>
    <property type="match status" value="1"/>
</dbReference>
<dbReference type="SUPFAM" id="SSF52172">
    <property type="entry name" value="CheY-like"/>
    <property type="match status" value="2"/>
</dbReference>
<dbReference type="InterPro" id="IPR029151">
    <property type="entry name" value="Sensor-like_sf"/>
</dbReference>
<dbReference type="InterPro" id="IPR004358">
    <property type="entry name" value="Sig_transdc_His_kin-like_C"/>
</dbReference>
<dbReference type="GO" id="GO:0005524">
    <property type="term" value="F:ATP binding"/>
    <property type="evidence" value="ECO:0007669"/>
    <property type="project" value="UniProtKB-KW"/>
</dbReference>
<dbReference type="FunFam" id="3.30.565.10:FF:000010">
    <property type="entry name" value="Sensor histidine kinase RcsC"/>
    <property type="match status" value="1"/>
</dbReference>
<dbReference type="InterPro" id="IPR003594">
    <property type="entry name" value="HATPase_dom"/>
</dbReference>
<keyword evidence="8" id="KW-0067">ATP-binding</keyword>
<dbReference type="SUPFAM" id="SSF55874">
    <property type="entry name" value="ATPase domain of HSP90 chaperone/DNA topoisomerase II/histidine kinase"/>
    <property type="match status" value="1"/>
</dbReference>
<evidence type="ECO:0000256" key="14">
    <source>
        <dbReference type="SAM" id="Phobius"/>
    </source>
</evidence>
<dbReference type="PRINTS" id="PR00344">
    <property type="entry name" value="BCTRLSENSOR"/>
</dbReference>
<feature type="modified residue" description="4-aspartylphosphate" evidence="13">
    <location>
        <position position="785"/>
    </location>
</feature>
<proteinExistence type="predicted"/>
<evidence type="ECO:0000256" key="6">
    <source>
        <dbReference type="ARBA" id="ARBA00022692"/>
    </source>
</evidence>
<evidence type="ECO:0000256" key="7">
    <source>
        <dbReference type="ARBA" id="ARBA00022741"/>
    </source>
</evidence>
<dbReference type="InterPro" id="IPR036097">
    <property type="entry name" value="HisK_dim/P_sf"/>
</dbReference>
<dbReference type="InterPro" id="IPR011006">
    <property type="entry name" value="CheY-like_superfamily"/>
</dbReference>
<sequence length="1060" mass="118002">MLTVMKGIVRTYILLFSPILLLVLAGGYLLGNALIERELYRVRSDENTFLALASGRLDGELAVPLRHVRSMSEEPILLEAAGRNDRETLAVQFTILMNRNPDYAQVRWLAPDGMELVRIDRQGQRLWRVADDQLQNKGDRYYFRDAMALPWERVYVSPLDINVEHGVIDRPFNPMIRIAKRLRLGGRDLGLLLINVQAARMLKEFADSSGKAADHIMLFNQDGYWLRSPDPSREWGFMLERPDLTLKQTSPQAWQAFWDASNGQMESADGLWSWTTLYPAQNHDQLIWKAASLVPHSELQAIRTHIWGIILAASAVLLLLFGAGVAALVRSRHKEQLAQQEAARLAQVKGDFIANMSHEIRTPMNAIMGLTYLLEQGGLDDGQHALVRKIHQAGQALLGIINDILDFSKIESGRLELERVPFSLEEVLDHVAAIMSTCVGQKHLELVVSSAPEPVSHLIGDALRLEQVLLNLTGNAIKFTERGEVEVKVVLEAEQDGMATLLFRVRDTGIGIPPEQQANIFNAFSQADSSTSRRFGGTGLGLTISRRLVNLMGGDIGVTSELGKGSEFWFRVRLEQVERPEALNERLQHISLLIADDNQVTRDALSMTVGSLGWQSRVVESGEQALHHLLRQGERFDVILLDWIMPGMDGLETCLAIRRAFEQQERSPIIIMATAYSQDELMHRPGSEQVDLVLHKPVTGSSLYNAVARLIHEKREHVEPLESGQRRLRLPGVHILLVDDSDINLEVATRLLQREGAEVITAIDGERALACLADPARRIDLVLMDVQMPVMDGYEATRRLRLLPGREETPVLALTAGVFKDQREAALASGMNDFIAKPLDVEQLIATLLRYLPDVVLPLTVNEELLPHEPVAGIDIDTGLRNWGEASVYLKYLRRFRDDYMTVGTVLPGYIAQHETDAAASLTHKLKGVAGSLSLTDVARISAELNEAIEQGGDTSQLIAPFLEALERAQHSIDTYAGREPGAVSSPLAQGEAREVCLHALHQALVSEDLDLIEPALSQARSHLPCELVSEISAALELFDIPFATRKLEEYLEDREEPAP</sequence>
<dbReference type="Pfam" id="PF00072">
    <property type="entry name" value="Response_reg"/>
    <property type="match status" value="2"/>
</dbReference>
<dbReference type="EMBL" id="AP021927">
    <property type="protein sequence ID" value="BBQ30683.1"/>
    <property type="molecule type" value="Genomic_DNA"/>
</dbReference>
<dbReference type="GO" id="GO:0000155">
    <property type="term" value="F:phosphorelay sensor kinase activity"/>
    <property type="evidence" value="ECO:0007669"/>
    <property type="project" value="InterPro"/>
</dbReference>
<feature type="domain" description="Response regulatory" evidence="16">
    <location>
        <begin position="734"/>
        <end position="852"/>
    </location>
</feature>
<dbReference type="Gene3D" id="3.40.50.2300">
    <property type="match status" value="2"/>
</dbReference>
<dbReference type="PROSITE" id="PS50894">
    <property type="entry name" value="HPT"/>
    <property type="match status" value="1"/>
</dbReference>
<dbReference type="Pfam" id="PF02518">
    <property type="entry name" value="HATPase_c"/>
    <property type="match status" value="1"/>
</dbReference>
<feature type="transmembrane region" description="Helical" evidence="14">
    <location>
        <begin position="12"/>
        <end position="35"/>
    </location>
</feature>
<dbReference type="SUPFAM" id="SSF103190">
    <property type="entry name" value="Sensory domain-like"/>
    <property type="match status" value="2"/>
</dbReference>
<dbReference type="CDD" id="cd17546">
    <property type="entry name" value="REC_hyHK_CKI1_RcsC-like"/>
    <property type="match status" value="2"/>
</dbReference>
<feature type="domain" description="HPt" evidence="17">
    <location>
        <begin position="885"/>
        <end position="976"/>
    </location>
</feature>
<evidence type="ECO:0000256" key="10">
    <source>
        <dbReference type="ARBA" id="ARBA00023012"/>
    </source>
</evidence>
<dbReference type="Gene3D" id="1.20.120.160">
    <property type="entry name" value="HPT domain"/>
    <property type="match status" value="1"/>
</dbReference>
<evidence type="ECO:0000259" key="16">
    <source>
        <dbReference type="PROSITE" id="PS50110"/>
    </source>
</evidence>
<evidence type="ECO:0000313" key="18">
    <source>
        <dbReference type="EMBL" id="BBQ30683.1"/>
    </source>
</evidence>
<dbReference type="InterPro" id="IPR048760">
    <property type="entry name" value="VP0354-like_sensor_dom"/>
</dbReference>
<feature type="transmembrane region" description="Helical" evidence="14">
    <location>
        <begin position="306"/>
        <end position="329"/>
    </location>
</feature>
<feature type="domain" description="Response regulatory" evidence="16">
    <location>
        <begin position="591"/>
        <end position="711"/>
    </location>
</feature>
<keyword evidence="18" id="KW-0808">Transferase</keyword>
<keyword evidence="6 14" id="KW-0812">Transmembrane</keyword>
<dbReference type="InterPro" id="IPR003661">
    <property type="entry name" value="HisK_dim/P_dom"/>
</dbReference>
<keyword evidence="11 14" id="KW-0472">Membrane</keyword>
<gene>
    <name evidence="18" type="ORF">WP2W18E01_22650</name>
</gene>
<dbReference type="AlphaFoldDB" id="A0A6S4TUA0"/>
<protein>
    <recommendedName>
        <fullName evidence="3">histidine kinase</fullName>
        <ecNumber evidence="3">2.7.13.3</ecNumber>
    </recommendedName>
</protein>
<evidence type="ECO:0000256" key="13">
    <source>
        <dbReference type="PROSITE-ProRule" id="PRU00169"/>
    </source>
</evidence>
<dbReference type="InterPro" id="IPR036641">
    <property type="entry name" value="HPT_dom_sf"/>
</dbReference>
<evidence type="ECO:0000313" key="19">
    <source>
        <dbReference type="Proteomes" id="UP000515756"/>
    </source>
</evidence>
<evidence type="ECO:0000259" key="17">
    <source>
        <dbReference type="PROSITE" id="PS50894"/>
    </source>
</evidence>
<dbReference type="InterPro" id="IPR008207">
    <property type="entry name" value="Sig_transdc_His_kin_Hpt_dom"/>
</dbReference>
<dbReference type="Gene3D" id="1.10.287.130">
    <property type="match status" value="1"/>
</dbReference>
<evidence type="ECO:0000256" key="12">
    <source>
        <dbReference type="PROSITE-ProRule" id="PRU00110"/>
    </source>
</evidence>
<name>A0A6S4TUA0_AERCA</name>
<comment type="catalytic activity">
    <reaction evidence="1">
        <text>ATP + protein L-histidine = ADP + protein N-phospho-L-histidine.</text>
        <dbReference type="EC" id="2.7.13.3"/>
    </reaction>
</comment>
<dbReference type="Gene3D" id="3.30.450.20">
    <property type="entry name" value="PAS domain"/>
    <property type="match status" value="2"/>
</dbReference>
<evidence type="ECO:0000256" key="8">
    <source>
        <dbReference type="ARBA" id="ARBA00022840"/>
    </source>
</evidence>
<evidence type="ECO:0000256" key="11">
    <source>
        <dbReference type="ARBA" id="ARBA00023136"/>
    </source>
</evidence>
<dbReference type="SUPFAM" id="SSF47384">
    <property type="entry name" value="Homodimeric domain of signal transducing histidine kinase"/>
    <property type="match status" value="1"/>
</dbReference>
<dbReference type="SMART" id="SM00387">
    <property type="entry name" value="HATPase_c"/>
    <property type="match status" value="1"/>
</dbReference>
<dbReference type="InterPro" id="IPR036890">
    <property type="entry name" value="HATPase_C_sf"/>
</dbReference>
<reference evidence="18 19" key="1">
    <citation type="submission" date="2019-12" db="EMBL/GenBank/DDBJ databases">
        <title>complete genome sequences of Aeromonas caviae str. WP2-W18-ESBL-01 isolated from wastewater treatment plant effluent.</title>
        <authorList>
            <person name="Sekizuka T."/>
            <person name="Itokawa K."/>
            <person name="Yatsu K."/>
            <person name="Inamine Y."/>
            <person name="Kuroda M."/>
        </authorList>
    </citation>
    <scope>NUCLEOTIDE SEQUENCE [LARGE SCALE GENOMIC DNA]</scope>
    <source>
        <strain evidence="18 19">WP2-W18-ESBL-01</strain>
    </source>
</reference>